<keyword evidence="3" id="KW-0804">Transcription</keyword>
<keyword evidence="7" id="KW-1185">Reference proteome</keyword>
<dbReference type="GO" id="GO:0003677">
    <property type="term" value="F:DNA binding"/>
    <property type="evidence" value="ECO:0007669"/>
    <property type="project" value="UniProtKB-KW"/>
</dbReference>
<comment type="caution">
    <text evidence="6">The sequence shown here is derived from an EMBL/GenBank/DDBJ whole genome shotgun (WGS) entry which is preliminary data.</text>
</comment>
<evidence type="ECO:0000313" key="6">
    <source>
        <dbReference type="EMBL" id="NIJ11053.1"/>
    </source>
</evidence>
<keyword evidence="1" id="KW-0805">Transcription regulation</keyword>
<dbReference type="CDD" id="cd07377">
    <property type="entry name" value="WHTH_GntR"/>
    <property type="match status" value="1"/>
</dbReference>
<evidence type="ECO:0000256" key="2">
    <source>
        <dbReference type="ARBA" id="ARBA00023125"/>
    </source>
</evidence>
<feature type="domain" description="HTH gntR-type" evidence="5">
    <location>
        <begin position="2"/>
        <end position="70"/>
    </location>
</feature>
<dbReference type="GO" id="GO:0003700">
    <property type="term" value="F:DNA-binding transcription factor activity"/>
    <property type="evidence" value="ECO:0007669"/>
    <property type="project" value="InterPro"/>
</dbReference>
<name>A0A7X5UNV1_9PSEU</name>
<dbReference type="InterPro" id="IPR036388">
    <property type="entry name" value="WH-like_DNA-bd_sf"/>
</dbReference>
<dbReference type="SUPFAM" id="SSF46785">
    <property type="entry name" value="Winged helix' DNA-binding domain"/>
    <property type="match status" value="1"/>
</dbReference>
<dbReference type="PANTHER" id="PTHR38445:SF9">
    <property type="entry name" value="HTH-TYPE TRANSCRIPTIONAL REPRESSOR YTRA"/>
    <property type="match status" value="1"/>
</dbReference>
<evidence type="ECO:0000256" key="3">
    <source>
        <dbReference type="ARBA" id="ARBA00023163"/>
    </source>
</evidence>
<dbReference type="PROSITE" id="PS50949">
    <property type="entry name" value="HTH_GNTR"/>
    <property type="match status" value="1"/>
</dbReference>
<dbReference type="InterPro" id="IPR036390">
    <property type="entry name" value="WH_DNA-bd_sf"/>
</dbReference>
<dbReference type="Proteomes" id="UP000545493">
    <property type="component" value="Unassembled WGS sequence"/>
</dbReference>
<sequence length="119" mass="12970">MGLDRNEIAAQLRRDIAARKYKVGDKLPGYRKLAEDFGAAPNTVGEAVRILAAEGLVRTKKASRAVVASTAEAAPPENQVSEAREVLADLQDHIRDVQRQLRHLEQGVSDALRKLNGTS</sequence>
<dbReference type="Pfam" id="PF00392">
    <property type="entry name" value="GntR"/>
    <property type="match status" value="1"/>
</dbReference>
<dbReference type="InterPro" id="IPR000524">
    <property type="entry name" value="Tscrpt_reg_HTH_GntR"/>
</dbReference>
<proteinExistence type="predicted"/>
<evidence type="ECO:0000256" key="4">
    <source>
        <dbReference type="SAM" id="Coils"/>
    </source>
</evidence>
<evidence type="ECO:0000313" key="7">
    <source>
        <dbReference type="Proteomes" id="UP000545493"/>
    </source>
</evidence>
<evidence type="ECO:0000259" key="5">
    <source>
        <dbReference type="PROSITE" id="PS50949"/>
    </source>
</evidence>
<dbReference type="SMART" id="SM00345">
    <property type="entry name" value="HTH_GNTR"/>
    <property type="match status" value="1"/>
</dbReference>
<dbReference type="RefSeq" id="WP_167167815.1">
    <property type="nucleotide sequence ID" value="NZ_JAAOYM010000001.1"/>
</dbReference>
<feature type="coiled-coil region" evidence="4">
    <location>
        <begin position="80"/>
        <end position="114"/>
    </location>
</feature>
<gene>
    <name evidence="6" type="ORF">FHU38_001397</name>
</gene>
<organism evidence="6 7">
    <name type="scientific">Saccharomonospora amisosensis</name>
    <dbReference type="NCBI Taxonomy" id="1128677"/>
    <lineage>
        <taxon>Bacteria</taxon>
        <taxon>Bacillati</taxon>
        <taxon>Actinomycetota</taxon>
        <taxon>Actinomycetes</taxon>
        <taxon>Pseudonocardiales</taxon>
        <taxon>Pseudonocardiaceae</taxon>
        <taxon>Saccharomonospora</taxon>
    </lineage>
</organism>
<dbReference type="AlphaFoldDB" id="A0A7X5UNV1"/>
<dbReference type="PANTHER" id="PTHR38445">
    <property type="entry name" value="HTH-TYPE TRANSCRIPTIONAL REPRESSOR YTRA"/>
    <property type="match status" value="1"/>
</dbReference>
<evidence type="ECO:0000256" key="1">
    <source>
        <dbReference type="ARBA" id="ARBA00023015"/>
    </source>
</evidence>
<keyword evidence="4" id="KW-0175">Coiled coil</keyword>
<dbReference type="EMBL" id="JAAOYM010000001">
    <property type="protein sequence ID" value="NIJ11053.1"/>
    <property type="molecule type" value="Genomic_DNA"/>
</dbReference>
<protein>
    <submittedName>
        <fullName evidence="6">DNA-binding FadR family transcriptional regulator</fullName>
    </submittedName>
</protein>
<keyword evidence="2 6" id="KW-0238">DNA-binding</keyword>
<dbReference type="Gene3D" id="1.10.10.10">
    <property type="entry name" value="Winged helix-like DNA-binding domain superfamily/Winged helix DNA-binding domain"/>
    <property type="match status" value="1"/>
</dbReference>
<reference evidence="6 7" key="1">
    <citation type="submission" date="2020-03" db="EMBL/GenBank/DDBJ databases">
        <title>Sequencing the genomes of 1000 actinobacteria strains.</title>
        <authorList>
            <person name="Klenk H.-P."/>
        </authorList>
    </citation>
    <scope>NUCLEOTIDE SEQUENCE [LARGE SCALE GENOMIC DNA]</scope>
    <source>
        <strain evidence="6 7">DSM 45685</strain>
    </source>
</reference>
<accession>A0A7X5UNV1</accession>